<dbReference type="Gene3D" id="3.30.460.10">
    <property type="entry name" value="Beta Polymerase, domain 2"/>
    <property type="match status" value="1"/>
</dbReference>
<accession>A0A3B0ULN9</accession>
<proteinExistence type="predicted"/>
<organism evidence="2">
    <name type="scientific">hydrothermal vent metagenome</name>
    <dbReference type="NCBI Taxonomy" id="652676"/>
    <lineage>
        <taxon>unclassified sequences</taxon>
        <taxon>metagenomes</taxon>
        <taxon>ecological metagenomes</taxon>
    </lineage>
</organism>
<evidence type="ECO:0000259" key="1">
    <source>
        <dbReference type="Pfam" id="PF18765"/>
    </source>
</evidence>
<name>A0A3B0ULN9_9ZZZZ</name>
<dbReference type="EMBL" id="UOEU01000269">
    <property type="protein sequence ID" value="VAW31668.1"/>
    <property type="molecule type" value="Genomic_DNA"/>
</dbReference>
<dbReference type="InterPro" id="IPR041633">
    <property type="entry name" value="Polbeta"/>
</dbReference>
<dbReference type="Pfam" id="PF18765">
    <property type="entry name" value="Polbeta"/>
    <property type="match status" value="1"/>
</dbReference>
<reference evidence="2" key="1">
    <citation type="submission" date="2018-06" db="EMBL/GenBank/DDBJ databases">
        <authorList>
            <person name="Zhirakovskaya E."/>
        </authorList>
    </citation>
    <scope>NUCLEOTIDE SEQUENCE</scope>
</reference>
<dbReference type="PANTHER" id="PTHR43852">
    <property type="entry name" value="NUCLEOTIDYLTRANSFERASE"/>
    <property type="match status" value="1"/>
</dbReference>
<dbReference type="AlphaFoldDB" id="A0A3B0ULN9"/>
<dbReference type="CDD" id="cd05403">
    <property type="entry name" value="NT_KNTase_like"/>
    <property type="match status" value="1"/>
</dbReference>
<protein>
    <recommendedName>
        <fullName evidence="1">Polymerase beta nucleotidyltransferase domain-containing protein</fullName>
    </recommendedName>
</protein>
<dbReference type="InterPro" id="IPR052930">
    <property type="entry name" value="TA_antitoxin_MntA"/>
</dbReference>
<evidence type="ECO:0000313" key="2">
    <source>
        <dbReference type="EMBL" id="VAW31668.1"/>
    </source>
</evidence>
<sequence>MSRRIDWQKTIPIWEGNQKIIVAWAFGSAQDGVVREGGDLDTAVFTTTPLTFNEQLTLLGKLQAALQFEDVDLVILNEANPILRFEAVSGKRLFCRDLSAMAGFVSLTAREYEDEMAQWQMALQKYH</sequence>
<dbReference type="NCBIfam" id="NF047752">
    <property type="entry name" value="MntA_antitoxin"/>
    <property type="match status" value="1"/>
</dbReference>
<gene>
    <name evidence="2" type="ORF">MNBD_CHLOROFLEXI01-4500</name>
</gene>
<feature type="domain" description="Polymerase beta nucleotidyltransferase" evidence="1">
    <location>
        <begin position="8"/>
        <end position="97"/>
    </location>
</feature>
<dbReference type="PANTHER" id="PTHR43852:SF2">
    <property type="entry name" value="PROTEIN ADENYLYLTRANSFERASE MNTA"/>
    <property type="match status" value="1"/>
</dbReference>
<dbReference type="InterPro" id="IPR043519">
    <property type="entry name" value="NT_sf"/>
</dbReference>
<dbReference type="SUPFAM" id="SSF81301">
    <property type="entry name" value="Nucleotidyltransferase"/>
    <property type="match status" value="1"/>
</dbReference>